<dbReference type="GO" id="GO:0032259">
    <property type="term" value="P:methylation"/>
    <property type="evidence" value="ECO:0007669"/>
    <property type="project" value="UniProtKB-KW"/>
</dbReference>
<dbReference type="Pfam" id="PF13649">
    <property type="entry name" value="Methyltransf_25"/>
    <property type="match status" value="2"/>
</dbReference>
<accession>A0A4Z0WB40</accession>
<evidence type="ECO:0000256" key="2">
    <source>
        <dbReference type="ARBA" id="ARBA00022603"/>
    </source>
</evidence>
<dbReference type="EMBL" id="SRMF01000009">
    <property type="protein sequence ID" value="TGG91286.1"/>
    <property type="molecule type" value="Genomic_DNA"/>
</dbReference>
<dbReference type="GO" id="GO:0000234">
    <property type="term" value="F:phosphoethanolamine N-methyltransferase activity"/>
    <property type="evidence" value="ECO:0007669"/>
    <property type="project" value="UniProtKB-EC"/>
</dbReference>
<gene>
    <name evidence="7" type="ORF">E4656_16320</name>
</gene>
<evidence type="ECO:0000313" key="7">
    <source>
        <dbReference type="EMBL" id="TGG91286.1"/>
    </source>
</evidence>
<name>A0A4Z0WB40_9GAMM</name>
<keyword evidence="3 7" id="KW-0808">Transferase</keyword>
<keyword evidence="8" id="KW-1185">Reference proteome</keyword>
<feature type="domain" description="Methyltransferase" evidence="6">
    <location>
        <begin position="303"/>
        <end position="397"/>
    </location>
</feature>
<evidence type="ECO:0000256" key="4">
    <source>
        <dbReference type="ARBA" id="ARBA00025707"/>
    </source>
</evidence>
<dbReference type="Gene3D" id="3.40.50.150">
    <property type="entry name" value="Vaccinia Virus protein VP39"/>
    <property type="match status" value="2"/>
</dbReference>
<dbReference type="OrthoDB" id="9808140at2"/>
<dbReference type="CDD" id="cd02440">
    <property type="entry name" value="AdoMet_MTases"/>
    <property type="match status" value="2"/>
</dbReference>
<evidence type="ECO:0000259" key="6">
    <source>
        <dbReference type="Pfam" id="PF13649"/>
    </source>
</evidence>
<comment type="catalytic activity">
    <reaction evidence="5">
        <text>phosphoethanolamine + S-adenosyl-L-methionine = N-methylethanolamine phosphate + S-adenosyl-L-homocysteine + H(+)</text>
        <dbReference type="Rhea" id="RHEA:20365"/>
        <dbReference type="ChEBI" id="CHEBI:15378"/>
        <dbReference type="ChEBI" id="CHEBI:57781"/>
        <dbReference type="ChEBI" id="CHEBI:57856"/>
        <dbReference type="ChEBI" id="CHEBI:58190"/>
        <dbReference type="ChEBI" id="CHEBI:59789"/>
        <dbReference type="EC" id="2.1.1.103"/>
    </reaction>
    <physiologicalReaction direction="left-to-right" evidence="5">
        <dbReference type="Rhea" id="RHEA:20366"/>
    </physiologicalReaction>
</comment>
<evidence type="ECO:0000256" key="5">
    <source>
        <dbReference type="ARBA" id="ARBA00047622"/>
    </source>
</evidence>
<dbReference type="PANTHER" id="PTHR44307:SF2">
    <property type="entry name" value="PHOSPHOETHANOLAMINE METHYLTRANSFERASE ISOFORM X1"/>
    <property type="match status" value="1"/>
</dbReference>
<protein>
    <submittedName>
        <fullName evidence="7">Methyltransferase domain-containing protein</fullName>
    </submittedName>
</protein>
<evidence type="ECO:0000256" key="3">
    <source>
        <dbReference type="ARBA" id="ARBA00022679"/>
    </source>
</evidence>
<evidence type="ECO:0000256" key="1">
    <source>
        <dbReference type="ARBA" id="ARBA00005189"/>
    </source>
</evidence>
<comment type="pathway">
    <text evidence="4">Phospholipid metabolism.</text>
</comment>
<keyword evidence="2 7" id="KW-0489">Methyltransferase</keyword>
<feature type="domain" description="Methyltransferase" evidence="6">
    <location>
        <begin position="51"/>
        <end position="144"/>
    </location>
</feature>
<comment type="pathway">
    <text evidence="1">Lipid metabolism.</text>
</comment>
<dbReference type="PANTHER" id="PTHR44307">
    <property type="entry name" value="PHOSPHOETHANOLAMINE METHYLTRANSFERASE"/>
    <property type="match status" value="1"/>
</dbReference>
<dbReference type="RefSeq" id="WP_135484379.1">
    <property type="nucleotide sequence ID" value="NZ_SRMF01000009.1"/>
</dbReference>
<dbReference type="Proteomes" id="UP000297475">
    <property type="component" value="Unassembled WGS sequence"/>
</dbReference>
<organism evidence="7 8">
    <name type="scientific">Natronospirillum operosum</name>
    <dbReference type="NCBI Taxonomy" id="2759953"/>
    <lineage>
        <taxon>Bacteria</taxon>
        <taxon>Pseudomonadati</taxon>
        <taxon>Pseudomonadota</taxon>
        <taxon>Gammaproteobacteria</taxon>
        <taxon>Oceanospirillales</taxon>
        <taxon>Natronospirillaceae</taxon>
        <taxon>Natronospirillum</taxon>
    </lineage>
</organism>
<dbReference type="InterPro" id="IPR029063">
    <property type="entry name" value="SAM-dependent_MTases_sf"/>
</dbReference>
<reference evidence="7 8" key="1">
    <citation type="submission" date="2019-04" db="EMBL/GenBank/DDBJ databases">
        <title>Natronospirillum operosus gen. nov., sp. nov., a haloalkaliphilic satellite isolated from decaying biomass of laboratory culture of cyanobacterium Geitlerinema sp. and proposal of Natronospirillaceae fam. nov. and Saccharospirillaceae fam. nov.</title>
        <authorList>
            <person name="Kevbrin V."/>
            <person name="Boltyanskaya Y."/>
            <person name="Koziaeva V."/>
            <person name="Grouzdev D.S."/>
            <person name="Park M."/>
            <person name="Cho J."/>
        </authorList>
    </citation>
    <scope>NUCLEOTIDE SEQUENCE [LARGE SCALE GENOMIC DNA]</scope>
    <source>
        <strain evidence="7 8">G-116</strain>
    </source>
</reference>
<evidence type="ECO:0000313" key="8">
    <source>
        <dbReference type="Proteomes" id="UP000297475"/>
    </source>
</evidence>
<dbReference type="AlphaFoldDB" id="A0A4Z0WB40"/>
<sequence length="482" mass="54478">MNRLWGRLFWRRGGDPAFGSALARDPALQALNEAELQEIDDHLPDLTGYRVLDLGAGIGRFTGRLAERAERVLALDLSADAIAENRQRHAARHNIDYRVADAVAEDLGAAQYDLVFSNWLFMYLDDADARQVLTHVLRALKPGGWLFLRESCRLEAAAGSPWWRWPAVPRLALQHVPVPWWQRWRYLLPGQRRIQLHRRPEQYERLLQQVGFEPEAQGRLGSYEAAFDSAHQQYWLLRKPIAQAGTDAVGDGLFAPPRAWTFGGETWRSFDDHIRRSIPFYDALHELIAGLAVDFARPEGWLLELGCSTGTLSARLSQACPDSRVCGVDAEPTMIAAAQRQLRPNLEYHCADIRSFDLTAATGATDMVVLCYTLQFLPVADRLPLLCRLCDTLRPGGGLILAEKVRRRDPEQEARLRRVHHAFKRSQGYTQAEIDAKDRSLEGILVPLHEDENTDLLAQAGFAPVHTIFENTCFKAWLAVRP</sequence>
<comment type="caution">
    <text evidence="7">The sequence shown here is derived from an EMBL/GenBank/DDBJ whole genome shotgun (WGS) entry which is preliminary data.</text>
</comment>
<proteinExistence type="predicted"/>
<dbReference type="InterPro" id="IPR041698">
    <property type="entry name" value="Methyltransf_25"/>
</dbReference>
<dbReference type="SUPFAM" id="SSF53335">
    <property type="entry name" value="S-adenosyl-L-methionine-dependent methyltransferases"/>
    <property type="match status" value="2"/>
</dbReference>